<name>A0A0A9H506_ARUDO</name>
<dbReference type="AlphaFoldDB" id="A0A0A9H506"/>
<evidence type="ECO:0000313" key="1">
    <source>
        <dbReference type="EMBL" id="JAE27958.1"/>
    </source>
</evidence>
<sequence>MDKVTPTNSEHLRISTPRDHPDLPCLALPYPQKRHGRFLSIRKILGGIKFAKDLILQMKMTLEPSLQFFYDGLDYPFDN</sequence>
<reference evidence="1" key="2">
    <citation type="journal article" date="2015" name="Data Brief">
        <title>Shoot transcriptome of the giant reed, Arundo donax.</title>
        <authorList>
            <person name="Barrero R.A."/>
            <person name="Guerrero F.D."/>
            <person name="Moolhuijzen P."/>
            <person name="Goolsby J.A."/>
            <person name="Tidwell J."/>
            <person name="Bellgard S.E."/>
            <person name="Bellgard M.I."/>
        </authorList>
    </citation>
    <scope>NUCLEOTIDE SEQUENCE</scope>
    <source>
        <tissue evidence="1">Shoot tissue taken approximately 20 cm above the soil surface</tissue>
    </source>
</reference>
<organism evidence="1">
    <name type="scientific">Arundo donax</name>
    <name type="common">Giant reed</name>
    <name type="synonym">Donax arundinaceus</name>
    <dbReference type="NCBI Taxonomy" id="35708"/>
    <lineage>
        <taxon>Eukaryota</taxon>
        <taxon>Viridiplantae</taxon>
        <taxon>Streptophyta</taxon>
        <taxon>Embryophyta</taxon>
        <taxon>Tracheophyta</taxon>
        <taxon>Spermatophyta</taxon>
        <taxon>Magnoliopsida</taxon>
        <taxon>Liliopsida</taxon>
        <taxon>Poales</taxon>
        <taxon>Poaceae</taxon>
        <taxon>PACMAD clade</taxon>
        <taxon>Arundinoideae</taxon>
        <taxon>Arundineae</taxon>
        <taxon>Arundo</taxon>
    </lineage>
</organism>
<reference evidence="1" key="1">
    <citation type="submission" date="2014-09" db="EMBL/GenBank/DDBJ databases">
        <authorList>
            <person name="Magalhaes I.L.F."/>
            <person name="Oliveira U."/>
            <person name="Santos F.R."/>
            <person name="Vidigal T.H.D.A."/>
            <person name="Brescovit A.D."/>
            <person name="Santos A.J."/>
        </authorList>
    </citation>
    <scope>NUCLEOTIDE SEQUENCE</scope>
    <source>
        <tissue evidence="1">Shoot tissue taken approximately 20 cm above the soil surface</tissue>
    </source>
</reference>
<dbReference type="EMBL" id="GBRH01169938">
    <property type="protein sequence ID" value="JAE27958.1"/>
    <property type="molecule type" value="Transcribed_RNA"/>
</dbReference>
<accession>A0A0A9H506</accession>
<proteinExistence type="predicted"/>
<protein>
    <submittedName>
        <fullName evidence="1">Uncharacterized protein</fullName>
    </submittedName>
</protein>